<evidence type="ECO:0000256" key="1">
    <source>
        <dbReference type="SAM" id="Phobius"/>
    </source>
</evidence>
<comment type="caution">
    <text evidence="2">The sequence shown here is derived from an EMBL/GenBank/DDBJ whole genome shotgun (WGS) entry which is preliminary data.</text>
</comment>
<protein>
    <submittedName>
        <fullName evidence="2">Uncharacterized protein</fullName>
    </submittedName>
</protein>
<dbReference type="Proteomes" id="UP000824782">
    <property type="component" value="Unassembled WGS sequence"/>
</dbReference>
<proteinExistence type="predicted"/>
<gene>
    <name evidence="2" type="ORF">GDO81_021224</name>
</gene>
<reference evidence="2" key="1">
    <citation type="thesis" date="2020" institute="ProQuest LLC" country="789 East Eisenhower Parkway, Ann Arbor, MI, USA">
        <title>Comparative Genomics and Chromosome Evolution.</title>
        <authorList>
            <person name="Mudd A.B."/>
        </authorList>
    </citation>
    <scope>NUCLEOTIDE SEQUENCE</scope>
    <source>
        <strain evidence="2">237g6f4</strain>
        <tissue evidence="2">Blood</tissue>
    </source>
</reference>
<keyword evidence="3" id="KW-1185">Reference proteome</keyword>
<keyword evidence="1" id="KW-1133">Transmembrane helix</keyword>
<dbReference type="AlphaFoldDB" id="A0AAV6YSX8"/>
<feature type="transmembrane region" description="Helical" evidence="1">
    <location>
        <begin position="41"/>
        <end position="61"/>
    </location>
</feature>
<evidence type="ECO:0000313" key="2">
    <source>
        <dbReference type="EMBL" id="KAG8539208.1"/>
    </source>
</evidence>
<keyword evidence="1" id="KW-0472">Membrane</keyword>
<organism evidence="2 3">
    <name type="scientific">Engystomops pustulosus</name>
    <name type="common">Tungara frog</name>
    <name type="synonym">Physalaemus pustulosus</name>
    <dbReference type="NCBI Taxonomy" id="76066"/>
    <lineage>
        <taxon>Eukaryota</taxon>
        <taxon>Metazoa</taxon>
        <taxon>Chordata</taxon>
        <taxon>Craniata</taxon>
        <taxon>Vertebrata</taxon>
        <taxon>Euteleostomi</taxon>
        <taxon>Amphibia</taxon>
        <taxon>Batrachia</taxon>
        <taxon>Anura</taxon>
        <taxon>Neobatrachia</taxon>
        <taxon>Hyloidea</taxon>
        <taxon>Leptodactylidae</taxon>
        <taxon>Leiuperinae</taxon>
        <taxon>Engystomops</taxon>
    </lineage>
</organism>
<dbReference type="EMBL" id="WNYA01015671">
    <property type="protein sequence ID" value="KAG8539208.1"/>
    <property type="molecule type" value="Genomic_DNA"/>
</dbReference>
<keyword evidence="1" id="KW-0812">Transmembrane</keyword>
<name>A0AAV6YSX8_ENGPU</name>
<evidence type="ECO:0000313" key="3">
    <source>
        <dbReference type="Proteomes" id="UP000824782"/>
    </source>
</evidence>
<sequence>MLANLWDTSHGQRYLEAHFISRASGEHRSCFYELKITHPTMVFVVLDLGVFCCVVRIGLLVRLQIFL</sequence>
<accession>A0AAV6YSX8</accession>